<keyword evidence="10 13" id="KW-0808">Transferase</keyword>
<feature type="chain" id="PRO_5021039498" description="1,3-beta-glucanosyltransferase" evidence="10">
    <location>
        <begin position="22"/>
        <end position="507"/>
    </location>
</feature>
<feature type="domain" description="X8" evidence="12">
    <location>
        <begin position="382"/>
        <end position="466"/>
    </location>
</feature>
<evidence type="ECO:0000313" key="14">
    <source>
        <dbReference type="Proteomes" id="UP000268162"/>
    </source>
</evidence>
<dbReference type="GO" id="GO:0031505">
    <property type="term" value="P:fungal-type cell wall organization"/>
    <property type="evidence" value="ECO:0007669"/>
    <property type="project" value="TreeGrafter"/>
</dbReference>
<dbReference type="EMBL" id="ML002721">
    <property type="protein sequence ID" value="RKP36091.1"/>
    <property type="molecule type" value="Genomic_DNA"/>
</dbReference>
<dbReference type="GO" id="GO:0071970">
    <property type="term" value="P:fungal-type cell wall (1-&gt;3)-beta-D-glucan biosynthetic process"/>
    <property type="evidence" value="ECO:0007669"/>
    <property type="project" value="TreeGrafter"/>
</dbReference>
<dbReference type="PANTHER" id="PTHR31468">
    <property type="entry name" value="1,3-BETA-GLUCANOSYLTRANSFERASE GAS1"/>
    <property type="match status" value="1"/>
</dbReference>
<dbReference type="SUPFAM" id="SSF51445">
    <property type="entry name" value="(Trans)glycosidases"/>
    <property type="match status" value="1"/>
</dbReference>
<dbReference type="InterPro" id="IPR017853">
    <property type="entry name" value="GH"/>
</dbReference>
<dbReference type="Gene3D" id="3.20.20.80">
    <property type="entry name" value="Glycosidases"/>
    <property type="match status" value="1"/>
</dbReference>
<feature type="signal peptide" evidence="10">
    <location>
        <begin position="1"/>
        <end position="21"/>
    </location>
</feature>
<name>A0A4P9ZTC9_9FUNG</name>
<dbReference type="STRING" id="215637.A0A4P9ZTC9"/>
<evidence type="ECO:0000256" key="4">
    <source>
        <dbReference type="ARBA" id="ARBA00022622"/>
    </source>
</evidence>
<dbReference type="Gene3D" id="1.20.58.1040">
    <property type="match status" value="1"/>
</dbReference>
<protein>
    <recommendedName>
        <fullName evidence="10">1,3-beta-glucanosyltransferase</fullName>
        <ecNumber evidence="10">2.4.1.-</ecNumber>
    </recommendedName>
</protein>
<evidence type="ECO:0000256" key="10">
    <source>
        <dbReference type="RuleBase" id="RU361209"/>
    </source>
</evidence>
<reference evidence="14" key="1">
    <citation type="journal article" date="2018" name="Nat. Microbiol.">
        <title>Leveraging single-cell genomics to expand the fungal tree of life.</title>
        <authorList>
            <person name="Ahrendt S.R."/>
            <person name="Quandt C.A."/>
            <person name="Ciobanu D."/>
            <person name="Clum A."/>
            <person name="Salamov A."/>
            <person name="Andreopoulos B."/>
            <person name="Cheng J.F."/>
            <person name="Woyke T."/>
            <person name="Pelin A."/>
            <person name="Henrissat B."/>
            <person name="Reynolds N.K."/>
            <person name="Benny G.L."/>
            <person name="Smith M.E."/>
            <person name="James T.Y."/>
            <person name="Grigoriev I.V."/>
        </authorList>
    </citation>
    <scope>NUCLEOTIDE SEQUENCE [LARGE SCALE GENOMIC DNA]</scope>
    <source>
        <strain evidence="14">RSA 468</strain>
    </source>
</reference>
<feature type="compositionally biased region" description="Polar residues" evidence="11">
    <location>
        <begin position="463"/>
        <end position="474"/>
    </location>
</feature>
<keyword evidence="5 10" id="KW-0732">Signal</keyword>
<comment type="similarity">
    <text evidence="3 10">Belongs to the glycosyl hydrolase 72 family.</text>
</comment>
<evidence type="ECO:0000259" key="12">
    <source>
        <dbReference type="SMART" id="SM00768"/>
    </source>
</evidence>
<evidence type="ECO:0000256" key="8">
    <source>
        <dbReference type="ARBA" id="ARBA00023180"/>
    </source>
</evidence>
<evidence type="ECO:0000256" key="1">
    <source>
        <dbReference type="ARBA" id="ARBA00004196"/>
    </source>
</evidence>
<evidence type="ECO:0000256" key="7">
    <source>
        <dbReference type="ARBA" id="ARBA00023157"/>
    </source>
</evidence>
<dbReference type="PANTHER" id="PTHR31468:SF2">
    <property type="entry name" value="1,3-BETA-GLUCANOSYLTRANSFERASE GAS1"/>
    <property type="match status" value="1"/>
</dbReference>
<gene>
    <name evidence="13" type="ORF">BJ085DRAFT_41855</name>
</gene>
<keyword evidence="8" id="KW-0325">Glycoprotein</keyword>
<evidence type="ECO:0000256" key="9">
    <source>
        <dbReference type="ARBA" id="ARBA00023288"/>
    </source>
</evidence>
<dbReference type="InterPro" id="IPR012946">
    <property type="entry name" value="X8"/>
</dbReference>
<proteinExistence type="inferred from homology"/>
<dbReference type="Pfam" id="PF07983">
    <property type="entry name" value="X8"/>
    <property type="match status" value="1"/>
</dbReference>
<evidence type="ECO:0000256" key="6">
    <source>
        <dbReference type="ARBA" id="ARBA00023136"/>
    </source>
</evidence>
<dbReference type="AlphaFoldDB" id="A0A4P9ZTC9"/>
<keyword evidence="9 10" id="KW-0449">Lipoprotein</keyword>
<dbReference type="SMART" id="SM00768">
    <property type="entry name" value="X8"/>
    <property type="match status" value="1"/>
</dbReference>
<dbReference type="GO" id="GO:0098552">
    <property type="term" value="C:side of membrane"/>
    <property type="evidence" value="ECO:0007669"/>
    <property type="project" value="UniProtKB-KW"/>
</dbReference>
<accession>A0A4P9ZTC9</accession>
<dbReference type="GO" id="GO:0005886">
    <property type="term" value="C:plasma membrane"/>
    <property type="evidence" value="ECO:0007669"/>
    <property type="project" value="UniProtKB-SubCell"/>
</dbReference>
<keyword evidence="7" id="KW-1015">Disulfide bond</keyword>
<dbReference type="GO" id="GO:0042124">
    <property type="term" value="F:1,3-beta-glucanosyltransferase activity"/>
    <property type="evidence" value="ECO:0007669"/>
    <property type="project" value="TreeGrafter"/>
</dbReference>
<sequence length="507" mass="54544">MKVTTSLLCLALGTLVSQVSALDPIVTVGSKFFNSKTGEQFYVKGIAYQPGAGKTNTTDPLADTTACKRDIARFKDLGLNVVRVYEVQNENNHDECMKALEAAGIYLLLDVSTAKQSINRNEPEYTLEMYNYVATKMGKFTKYSNMFGFIAGNEVSNEPSNTDASPFVKALLRDMKALLKASNLSIPVGYATNDDEAIRDPLQDFFACGDTTVRADFYGVNIYQWCGSKTDFVTSGYKDTMERYKDYVIPSYLTEYGCNINRPRTFDEVASIYGPDMQDIMSGGVVYEYSEESNEYGLVEIKDGKDTPNQDYANFKKAISAVEPKGTTMSSYKADDKTLKCPSSSSSWTASEKLPPTPSNQTCKCLQDTYSCQLTIAPSGDDDKTFGSAVGDILGVICDAIDCGPISADGANGTYGAFSFCDATTKTNWALSAYAASGKGGDKACDFDGKAKTNTPKVKDASTCGNKTDSTVKLSGSGSGGSSSSSDNNDSTSAAPRLFGVNHKGLP</sequence>
<keyword evidence="14" id="KW-1185">Reference proteome</keyword>
<evidence type="ECO:0000256" key="5">
    <source>
        <dbReference type="ARBA" id="ARBA00022729"/>
    </source>
</evidence>
<evidence type="ECO:0000256" key="11">
    <source>
        <dbReference type="SAM" id="MobiDB-lite"/>
    </source>
</evidence>
<dbReference type="Pfam" id="PF03198">
    <property type="entry name" value="Glyco_hydro_72"/>
    <property type="match status" value="1"/>
</dbReference>
<organism evidence="13 14">
    <name type="scientific">Dimargaris cristalligena</name>
    <dbReference type="NCBI Taxonomy" id="215637"/>
    <lineage>
        <taxon>Eukaryota</taxon>
        <taxon>Fungi</taxon>
        <taxon>Fungi incertae sedis</taxon>
        <taxon>Zoopagomycota</taxon>
        <taxon>Kickxellomycotina</taxon>
        <taxon>Dimargaritomycetes</taxon>
        <taxon>Dimargaritales</taxon>
        <taxon>Dimargaritaceae</taxon>
        <taxon>Dimargaris</taxon>
    </lineage>
</organism>
<evidence type="ECO:0000256" key="3">
    <source>
        <dbReference type="ARBA" id="ARBA00007528"/>
    </source>
</evidence>
<keyword evidence="4 10" id="KW-0336">GPI-anchor</keyword>
<evidence type="ECO:0000313" key="13">
    <source>
        <dbReference type="EMBL" id="RKP36091.1"/>
    </source>
</evidence>
<comment type="function">
    <text evidence="10">Splits internally a 1,3-beta-glucan molecule and transfers the newly generated reducing end (the donor) to the non-reducing end of another 1,3-beta-glucan molecule (the acceptor) forming a 1,3-beta linkage, resulting in the elongation of 1,3-beta-glucan chains in the cell wall.</text>
</comment>
<dbReference type="Proteomes" id="UP000268162">
    <property type="component" value="Unassembled WGS sequence"/>
</dbReference>
<keyword evidence="6 10" id="KW-0472">Membrane</keyword>
<feature type="compositionally biased region" description="Low complexity" evidence="11">
    <location>
        <begin position="482"/>
        <end position="491"/>
    </location>
</feature>
<comment type="subcellular location">
    <subcellularLocation>
        <location evidence="1">Cell envelope</location>
    </subcellularLocation>
    <subcellularLocation>
        <location evidence="10">Cell membrane</location>
        <topology evidence="10">Lipid-anchor</topology>
        <topology evidence="10">GPI-anchor</topology>
    </subcellularLocation>
    <subcellularLocation>
        <location evidence="2">Membrane</location>
        <topology evidence="2">Lipid-anchor</topology>
        <topology evidence="2">GPI-anchor</topology>
    </subcellularLocation>
</comment>
<dbReference type="EC" id="2.4.1.-" evidence="10"/>
<feature type="region of interest" description="Disordered" evidence="11">
    <location>
        <begin position="458"/>
        <end position="507"/>
    </location>
</feature>
<evidence type="ECO:0000256" key="2">
    <source>
        <dbReference type="ARBA" id="ARBA00004589"/>
    </source>
</evidence>
<dbReference type="InterPro" id="IPR004886">
    <property type="entry name" value="Glucanosyltransferase"/>
</dbReference>